<dbReference type="Proteomes" id="UP000474159">
    <property type="component" value="Unassembled WGS sequence"/>
</dbReference>
<proteinExistence type="predicted"/>
<organism evidence="1 2">
    <name type="scientific">Methylobacterium soli</name>
    <dbReference type="NCBI Taxonomy" id="553447"/>
    <lineage>
        <taxon>Bacteria</taxon>
        <taxon>Pseudomonadati</taxon>
        <taxon>Pseudomonadota</taxon>
        <taxon>Alphaproteobacteria</taxon>
        <taxon>Hyphomicrobiales</taxon>
        <taxon>Methylobacteriaceae</taxon>
        <taxon>Methylobacterium</taxon>
    </lineage>
</organism>
<sequence length="288" mass="30294">MIATGLTPVSAAFGQGLPTAAENLTPGDLDTEHLFGFTEGSDLGIPGEPELEWETTGRLGRRPGTFGAVDSGLALKVPLSNDFRLAPGVAFNAYEVGPPGGQTRTVGGLSAGFLETRLRLQDRREAPFGLTLNIVSSVGRIDTGSGLRASSYGTEAGLLADRELIPGKLVGAINLGYALAATRLHRLDDRLLSSGLEVSGALAYQVQPGTFLGGELRYLRAYDGLGLDRFTGEAVFLGPTLYASLSAQLWLSVAWSVQVAGRAAGEGGGLDLTNFDRHQARLRIGYNF</sequence>
<keyword evidence="2" id="KW-1185">Reference proteome</keyword>
<protein>
    <submittedName>
        <fullName evidence="1">Uncharacterized protein</fullName>
    </submittedName>
</protein>
<dbReference type="OrthoDB" id="8004182at2"/>
<evidence type="ECO:0000313" key="1">
    <source>
        <dbReference type="EMBL" id="KAB1081940.1"/>
    </source>
</evidence>
<accession>A0A6L3T6A0</accession>
<dbReference type="AlphaFoldDB" id="A0A6L3T6A0"/>
<evidence type="ECO:0000313" key="2">
    <source>
        <dbReference type="Proteomes" id="UP000474159"/>
    </source>
</evidence>
<reference evidence="1 2" key="1">
    <citation type="submission" date="2019-09" db="EMBL/GenBank/DDBJ databases">
        <title>YIM 48816 draft genome.</title>
        <authorList>
            <person name="Jiang L."/>
        </authorList>
    </citation>
    <scope>NUCLEOTIDE SEQUENCE [LARGE SCALE GENOMIC DNA]</scope>
    <source>
        <strain evidence="1 2">YIM 48816</strain>
    </source>
</reference>
<name>A0A6L3T6A0_9HYPH</name>
<comment type="caution">
    <text evidence="1">The sequence shown here is derived from an EMBL/GenBank/DDBJ whole genome shotgun (WGS) entry which is preliminary data.</text>
</comment>
<dbReference type="EMBL" id="VZZK01000001">
    <property type="protein sequence ID" value="KAB1081940.1"/>
    <property type="molecule type" value="Genomic_DNA"/>
</dbReference>
<gene>
    <name evidence="1" type="ORF">F6X53_02060</name>
</gene>